<dbReference type="GO" id="GO:0016887">
    <property type="term" value="F:ATP hydrolysis activity"/>
    <property type="evidence" value="ECO:0007669"/>
    <property type="project" value="InterPro"/>
</dbReference>
<dbReference type="GO" id="GO:0009432">
    <property type="term" value="P:SOS response"/>
    <property type="evidence" value="ECO:0007669"/>
    <property type="project" value="UniProtKB-KW"/>
</dbReference>
<gene>
    <name evidence="4" type="ORF">J5A53_01765</name>
</gene>
<feature type="domain" description="ATPase AAA-type core" evidence="3">
    <location>
        <begin position="264"/>
        <end position="335"/>
    </location>
</feature>
<dbReference type="GO" id="GO:0005524">
    <property type="term" value="F:ATP binding"/>
    <property type="evidence" value="ECO:0007669"/>
    <property type="project" value="InterPro"/>
</dbReference>
<keyword evidence="1" id="KW-0227">DNA damage</keyword>
<dbReference type="PIRSF" id="PIRSF029347">
    <property type="entry name" value="RecF"/>
    <property type="match status" value="1"/>
</dbReference>
<dbReference type="InterPro" id="IPR003959">
    <property type="entry name" value="ATPase_AAA_core"/>
</dbReference>
<evidence type="ECO:0000313" key="4">
    <source>
        <dbReference type="EMBL" id="QUC11456.1"/>
    </source>
</evidence>
<dbReference type="Proteomes" id="UP000677180">
    <property type="component" value="Chromosome"/>
</dbReference>
<name>A0AB37I317_9ACTN</name>
<dbReference type="EMBL" id="CP072385">
    <property type="protein sequence ID" value="QUC11456.1"/>
    <property type="molecule type" value="Genomic_DNA"/>
</dbReference>
<accession>A0AB37I317</accession>
<dbReference type="GO" id="GO:0000731">
    <property type="term" value="P:DNA synthesis involved in DNA repair"/>
    <property type="evidence" value="ECO:0007669"/>
    <property type="project" value="TreeGrafter"/>
</dbReference>
<dbReference type="SUPFAM" id="SSF52540">
    <property type="entry name" value="P-loop containing nucleoside triphosphate hydrolases"/>
    <property type="match status" value="1"/>
</dbReference>
<protein>
    <submittedName>
        <fullName evidence="4">AAA family ATPase</fullName>
    </submittedName>
</protein>
<dbReference type="RefSeq" id="WP_014847773.1">
    <property type="nucleotide sequence ID" value="NZ_CAJZDL010000059.1"/>
</dbReference>
<evidence type="ECO:0000259" key="3">
    <source>
        <dbReference type="Pfam" id="PF13304"/>
    </source>
</evidence>
<sequence>MSPDTMFRLHRLRLKNYRSIKICNLSLGPLTLLVGPNGSGKSNVLDALRFTSQALGENLDNALRERGGIAEVRRRSTGHPTHFTIAMTFVMGAGRQAGEYEFEIGAAKGGEYRVSREMCRIRSGEFGSEDRFFETRAGQLMSSSEERLPRIFPDRLLLVALSGQEPFRQLFDGLASMGVFSPAPEAMRVVQKPDPGDLLRRDASNIASVIERLRRTDLPAKARIEEYLSHIVPGVKAIQRVGVANWETLEFQQEVQGAANPWSFQASSMSDGTLRALGVLVALFAGTGEVMSPVGIEEPESALHPAASGLLLDAIRDASQRRQILVTSHSPDLLDSPSITVDELLAVRSVSGTTVVDRPDAAAQVALKESLFTAGELVRADQLQPEIGGVAW</sequence>
<evidence type="ECO:0000256" key="1">
    <source>
        <dbReference type="ARBA" id="ARBA00023236"/>
    </source>
</evidence>
<evidence type="ECO:0000259" key="2">
    <source>
        <dbReference type="Pfam" id="PF13175"/>
    </source>
</evidence>
<dbReference type="Gene3D" id="3.40.50.300">
    <property type="entry name" value="P-loop containing nucleotide triphosphate hydrolases"/>
    <property type="match status" value="2"/>
</dbReference>
<dbReference type="Pfam" id="PF13175">
    <property type="entry name" value="AAA_15"/>
    <property type="match status" value="1"/>
</dbReference>
<proteinExistence type="predicted"/>
<dbReference type="InterPro" id="IPR027417">
    <property type="entry name" value="P-loop_NTPase"/>
</dbReference>
<reference evidence="4" key="1">
    <citation type="submission" date="2021-03" db="EMBL/GenBank/DDBJ databases">
        <title>Human Oral Microbial Genomes.</title>
        <authorList>
            <person name="Johnston C.D."/>
            <person name="Chen T."/>
            <person name="Dewhirst F.E."/>
        </authorList>
    </citation>
    <scope>NUCLEOTIDE SEQUENCE</scope>
    <source>
        <strain evidence="4">F0714</strain>
    </source>
</reference>
<evidence type="ECO:0000313" key="5">
    <source>
        <dbReference type="Proteomes" id="UP000677180"/>
    </source>
</evidence>
<dbReference type="PANTHER" id="PTHR32182">
    <property type="entry name" value="DNA REPLICATION AND REPAIR PROTEIN RECF"/>
    <property type="match status" value="1"/>
</dbReference>
<dbReference type="InterPro" id="IPR014555">
    <property type="entry name" value="RecF-like"/>
</dbReference>
<dbReference type="AlphaFoldDB" id="A0AB37I317"/>
<dbReference type="Pfam" id="PF13304">
    <property type="entry name" value="AAA_21"/>
    <property type="match status" value="1"/>
</dbReference>
<dbReference type="PANTHER" id="PTHR32182:SF22">
    <property type="entry name" value="ATP-DEPENDENT ENDONUCLEASE, OLD FAMILY-RELATED"/>
    <property type="match status" value="1"/>
</dbReference>
<dbReference type="GO" id="GO:0006302">
    <property type="term" value="P:double-strand break repair"/>
    <property type="evidence" value="ECO:0007669"/>
    <property type="project" value="TreeGrafter"/>
</dbReference>
<keyword evidence="1" id="KW-0742">SOS response</keyword>
<feature type="domain" description="Endonuclease GajA/Old nuclease/RecF-like AAA" evidence="2">
    <location>
        <begin position="9"/>
        <end position="53"/>
    </location>
</feature>
<organism evidence="4 5">
    <name type="scientific">Arachnia propionica</name>
    <dbReference type="NCBI Taxonomy" id="1750"/>
    <lineage>
        <taxon>Bacteria</taxon>
        <taxon>Bacillati</taxon>
        <taxon>Actinomycetota</taxon>
        <taxon>Actinomycetes</taxon>
        <taxon>Propionibacteriales</taxon>
        <taxon>Propionibacteriaceae</taxon>
        <taxon>Arachnia</taxon>
    </lineage>
</organism>
<dbReference type="InterPro" id="IPR041685">
    <property type="entry name" value="AAA_GajA/Old/RecF-like"/>
</dbReference>